<evidence type="ECO:0000313" key="1">
    <source>
        <dbReference type="EMBL" id="KAL0631341.1"/>
    </source>
</evidence>
<dbReference type="Proteomes" id="UP001447188">
    <property type="component" value="Unassembled WGS sequence"/>
</dbReference>
<reference evidence="1 2" key="1">
    <citation type="submission" date="2024-02" db="EMBL/GenBank/DDBJ databases">
        <title>Discinaceae phylogenomics.</title>
        <authorList>
            <person name="Dirks A.C."/>
            <person name="James T.Y."/>
        </authorList>
    </citation>
    <scope>NUCLEOTIDE SEQUENCE [LARGE SCALE GENOMIC DNA]</scope>
    <source>
        <strain evidence="1 2">ACD0624</strain>
    </source>
</reference>
<evidence type="ECO:0000313" key="2">
    <source>
        <dbReference type="Proteomes" id="UP001447188"/>
    </source>
</evidence>
<protein>
    <recommendedName>
        <fullName evidence="3">Fucose-specific lectin</fullName>
    </recommendedName>
</protein>
<organism evidence="1 2">
    <name type="scientific">Discina gigas</name>
    <dbReference type="NCBI Taxonomy" id="1032678"/>
    <lineage>
        <taxon>Eukaryota</taxon>
        <taxon>Fungi</taxon>
        <taxon>Dikarya</taxon>
        <taxon>Ascomycota</taxon>
        <taxon>Pezizomycotina</taxon>
        <taxon>Pezizomycetes</taxon>
        <taxon>Pezizales</taxon>
        <taxon>Discinaceae</taxon>
        <taxon>Discina</taxon>
    </lineage>
</organism>
<dbReference type="Gene3D" id="2.120.10.70">
    <property type="entry name" value="Fucose-specific lectin"/>
    <property type="match status" value="1"/>
</dbReference>
<dbReference type="SUPFAM" id="SSF89372">
    <property type="entry name" value="Fucose-specific lectin"/>
    <property type="match status" value="1"/>
</dbReference>
<name>A0ABR3G5V5_9PEZI</name>
<dbReference type="EMBL" id="JBBBZM010000262">
    <property type="protein sequence ID" value="KAL0631341.1"/>
    <property type="molecule type" value="Genomic_DNA"/>
</dbReference>
<accession>A0ABR3G5V5</accession>
<sequence>MSGTDDSVSVPEGHNILDLPFAIAYHPATGNTSAVFRSSNGNNHKSYLASTELVNGVWSRPVRISELATRKISSETLAHCYLEQKRFLFRVGWDDTIHMRSEGAPNCVWKDHGSITKKGAINDHTKLAATSIPAHGGTILLYHVDESNHLTERWSKKSAKGIEWETDVFTGVEVDLTGQLAVTTVDGKAYIVFTASDTPSECIPAECRGALCLVVRDPTSRECGWGKVHIIAAANQFSVETAVSITLATDISHELTVCYLGDGSAAWTVQVGLNGAVIPRRDQKGNLKGPERISRLTGSNTLAATPGVVSGTSILFAMTTLHGTKTLMTYTKVASSECVTTVIEREAVEKWLKVELHERKREVSILILELEITRARAEATRCARVEFELRLKCLLDEETAAVDEYKLTLAAYNYAESEYSKTITSLTKTTHELETARVCRSTSTKSATWTICDTIKTEIRILDNCGNAISLC</sequence>
<proteinExistence type="predicted"/>
<evidence type="ECO:0008006" key="3">
    <source>
        <dbReference type="Google" id="ProtNLM"/>
    </source>
</evidence>
<keyword evidence="2" id="KW-1185">Reference proteome</keyword>
<comment type="caution">
    <text evidence="1">The sequence shown here is derived from an EMBL/GenBank/DDBJ whole genome shotgun (WGS) entry which is preliminary data.</text>
</comment>
<gene>
    <name evidence="1" type="ORF">Q9L58_009796</name>
</gene>